<dbReference type="GO" id="GO:0006094">
    <property type="term" value="P:gluconeogenesis"/>
    <property type="evidence" value="ECO:0007669"/>
    <property type="project" value="UniProtKB-UniPathway"/>
</dbReference>
<dbReference type="NCBIfam" id="TIGR00419">
    <property type="entry name" value="tim"/>
    <property type="match status" value="1"/>
</dbReference>
<keyword evidence="3" id="KW-0324">Glycolysis</keyword>
<dbReference type="InterPro" id="IPR020861">
    <property type="entry name" value="Triosephosphate_isomerase_AS"/>
</dbReference>
<dbReference type="EMBL" id="MGJT01000034">
    <property type="protein sequence ID" value="OGN11179.1"/>
    <property type="molecule type" value="Genomic_DNA"/>
</dbReference>
<dbReference type="GO" id="GO:0046166">
    <property type="term" value="P:glyceraldehyde-3-phosphate biosynthetic process"/>
    <property type="evidence" value="ECO:0007669"/>
    <property type="project" value="TreeGrafter"/>
</dbReference>
<dbReference type="AlphaFoldDB" id="A0A1F8FFW4"/>
<proteinExistence type="inferred from homology"/>
<dbReference type="GO" id="GO:0005829">
    <property type="term" value="C:cytosol"/>
    <property type="evidence" value="ECO:0007669"/>
    <property type="project" value="TreeGrafter"/>
</dbReference>
<dbReference type="GO" id="GO:0004807">
    <property type="term" value="F:triose-phosphate isomerase activity"/>
    <property type="evidence" value="ECO:0007669"/>
    <property type="project" value="UniProtKB-UniRule"/>
</dbReference>
<keyword evidence="3" id="KW-0963">Cytoplasm</keyword>
<evidence type="ECO:0000256" key="1">
    <source>
        <dbReference type="ARBA" id="ARBA00007422"/>
    </source>
</evidence>
<dbReference type="Pfam" id="PF00121">
    <property type="entry name" value="TIM"/>
    <property type="match status" value="1"/>
</dbReference>
<dbReference type="GO" id="GO:0019563">
    <property type="term" value="P:glycerol catabolic process"/>
    <property type="evidence" value="ECO:0007669"/>
    <property type="project" value="TreeGrafter"/>
</dbReference>
<keyword evidence="3" id="KW-0312">Gluconeogenesis</keyword>
<dbReference type="SUPFAM" id="SSF51351">
    <property type="entry name" value="Triosephosphate isomerase (TIM)"/>
    <property type="match status" value="1"/>
</dbReference>
<dbReference type="PANTHER" id="PTHR21139">
    <property type="entry name" value="TRIOSEPHOSPHATE ISOMERASE"/>
    <property type="match status" value="1"/>
</dbReference>
<name>A0A1F8FFW4_9BACT</name>
<comment type="pathway">
    <text evidence="3">Carbohydrate biosynthesis; gluconeogenesis.</text>
</comment>
<evidence type="ECO:0000256" key="2">
    <source>
        <dbReference type="ARBA" id="ARBA00023235"/>
    </source>
</evidence>
<comment type="subcellular location">
    <subcellularLocation>
        <location evidence="3">Cytoplasm</location>
    </subcellularLocation>
</comment>
<protein>
    <recommendedName>
        <fullName evidence="3">Triosephosphate isomerase</fullName>
        <ecNumber evidence="3">5.3.1.1</ecNumber>
    </recommendedName>
</protein>
<dbReference type="Gene3D" id="3.20.20.70">
    <property type="entry name" value="Aldolase class I"/>
    <property type="match status" value="1"/>
</dbReference>
<dbReference type="Proteomes" id="UP000178197">
    <property type="component" value="Unassembled WGS sequence"/>
</dbReference>
<gene>
    <name evidence="4" type="ORF">A3C71_00280</name>
</gene>
<comment type="catalytic activity">
    <reaction evidence="3">
        <text>D-glyceraldehyde 3-phosphate = dihydroxyacetone phosphate</text>
        <dbReference type="Rhea" id="RHEA:18585"/>
        <dbReference type="ChEBI" id="CHEBI:57642"/>
        <dbReference type="ChEBI" id="CHEBI:59776"/>
        <dbReference type="EC" id="5.3.1.1"/>
    </reaction>
</comment>
<sequence>MSDKLLIFNWKMNPATLKKALFLAKVSDYENVVVCPPFPFIEEVGEALKKAKLGAQDVFYESKGAYTGEVSAQELKNLCVEYVIVGHSERRHKLGETDEMIAKKLKAALENGLIPILCVGETKKERGAGKREAVIERQLKTGLSLYPKPYTLNPIIAYEPVWAIGTGNPETPESALESIKFIKSLVQSQKLNVKCQMLYGGSVDSKNLGGYLQYKEIDGALVGGASLKKEEIKKMVKLATAK</sequence>
<dbReference type="PROSITE" id="PS00171">
    <property type="entry name" value="TIM_1"/>
    <property type="match status" value="1"/>
</dbReference>
<comment type="pathway">
    <text evidence="3">Carbohydrate degradation; glycolysis; D-glyceraldehyde 3-phosphate from glycerone phosphate: step 1/1.</text>
</comment>
<dbReference type="InterPro" id="IPR035990">
    <property type="entry name" value="TIM_sf"/>
</dbReference>
<accession>A0A1F8FFW4</accession>
<dbReference type="UniPathway" id="UPA00138"/>
<evidence type="ECO:0000313" key="4">
    <source>
        <dbReference type="EMBL" id="OGN11179.1"/>
    </source>
</evidence>
<evidence type="ECO:0000313" key="5">
    <source>
        <dbReference type="Proteomes" id="UP000178197"/>
    </source>
</evidence>
<dbReference type="InterPro" id="IPR013785">
    <property type="entry name" value="Aldolase_TIM"/>
</dbReference>
<comment type="subunit">
    <text evidence="3">Homodimer.</text>
</comment>
<comment type="caution">
    <text evidence="4">The sequence shown here is derived from an EMBL/GenBank/DDBJ whole genome shotgun (WGS) entry which is preliminary data.</text>
</comment>
<evidence type="ECO:0000256" key="3">
    <source>
        <dbReference type="RuleBase" id="RU363013"/>
    </source>
</evidence>
<reference evidence="4 5" key="1">
    <citation type="journal article" date="2016" name="Nat. Commun.">
        <title>Thousands of microbial genomes shed light on interconnected biogeochemical processes in an aquifer system.</title>
        <authorList>
            <person name="Anantharaman K."/>
            <person name="Brown C.T."/>
            <person name="Hug L.A."/>
            <person name="Sharon I."/>
            <person name="Castelle C.J."/>
            <person name="Probst A.J."/>
            <person name="Thomas B.C."/>
            <person name="Singh A."/>
            <person name="Wilkins M.J."/>
            <person name="Karaoz U."/>
            <person name="Brodie E.L."/>
            <person name="Williams K.H."/>
            <person name="Hubbard S.S."/>
            <person name="Banfield J.F."/>
        </authorList>
    </citation>
    <scope>NUCLEOTIDE SEQUENCE [LARGE SCALE GENOMIC DNA]</scope>
</reference>
<dbReference type="InterPro" id="IPR000652">
    <property type="entry name" value="Triosephosphate_isomerase"/>
</dbReference>
<dbReference type="PANTHER" id="PTHR21139:SF42">
    <property type="entry name" value="TRIOSEPHOSPHATE ISOMERASE"/>
    <property type="match status" value="1"/>
</dbReference>
<dbReference type="EC" id="5.3.1.1" evidence="3"/>
<keyword evidence="2 3" id="KW-0413">Isomerase</keyword>
<organism evidence="4 5">
    <name type="scientific">Candidatus Yanofskybacteria bacterium RIFCSPHIGHO2_02_FULL_43_15c</name>
    <dbReference type="NCBI Taxonomy" id="1802679"/>
    <lineage>
        <taxon>Bacteria</taxon>
        <taxon>Candidatus Yanofskyibacteriota</taxon>
    </lineage>
</organism>
<dbReference type="PROSITE" id="PS51440">
    <property type="entry name" value="TIM_2"/>
    <property type="match status" value="1"/>
</dbReference>
<dbReference type="UniPathway" id="UPA00109">
    <property type="reaction ID" value="UER00189"/>
</dbReference>
<dbReference type="GO" id="GO:0006096">
    <property type="term" value="P:glycolytic process"/>
    <property type="evidence" value="ECO:0007669"/>
    <property type="project" value="UniProtKB-UniRule"/>
</dbReference>
<comment type="similarity">
    <text evidence="1 3">Belongs to the triosephosphate isomerase family.</text>
</comment>
<dbReference type="CDD" id="cd00311">
    <property type="entry name" value="TIM"/>
    <property type="match status" value="1"/>
</dbReference>